<protein>
    <submittedName>
        <fullName evidence="2">Uncharacterized protein</fullName>
    </submittedName>
</protein>
<evidence type="ECO:0000256" key="1">
    <source>
        <dbReference type="SAM" id="MobiDB-lite"/>
    </source>
</evidence>
<gene>
    <name evidence="2" type="ORF">K491DRAFT_680794</name>
</gene>
<sequence>MIHKTRFGVLSLSPASTQTWQSVADSGGAVGSGTPLSRTTTTVALQRDGVSTHEGEPASQRILRVARQTPTSPSIVSSPDRGPRTRDPPNDLKPAPSTTHAVDAHASKQHPERETLSARQRKPFPLFPFHGRPVSSQTVSRSEEPRERAHAVFETMSTLPLHPTYGVWHFELDV</sequence>
<feature type="region of interest" description="Disordered" evidence="1">
    <location>
        <begin position="46"/>
        <end position="145"/>
    </location>
</feature>
<dbReference type="AlphaFoldDB" id="A0A6A6T1U1"/>
<dbReference type="Proteomes" id="UP000799324">
    <property type="component" value="Unassembled WGS sequence"/>
</dbReference>
<name>A0A6A6T1U1_9PLEO</name>
<evidence type="ECO:0000313" key="2">
    <source>
        <dbReference type="EMBL" id="KAF2653101.1"/>
    </source>
</evidence>
<accession>A0A6A6T1U1</accession>
<organism evidence="2 3">
    <name type="scientific">Lophiostoma macrostomum CBS 122681</name>
    <dbReference type="NCBI Taxonomy" id="1314788"/>
    <lineage>
        <taxon>Eukaryota</taxon>
        <taxon>Fungi</taxon>
        <taxon>Dikarya</taxon>
        <taxon>Ascomycota</taxon>
        <taxon>Pezizomycotina</taxon>
        <taxon>Dothideomycetes</taxon>
        <taxon>Pleosporomycetidae</taxon>
        <taxon>Pleosporales</taxon>
        <taxon>Lophiostomataceae</taxon>
        <taxon>Lophiostoma</taxon>
    </lineage>
</organism>
<evidence type="ECO:0000313" key="3">
    <source>
        <dbReference type="Proteomes" id="UP000799324"/>
    </source>
</evidence>
<dbReference type="EMBL" id="MU004387">
    <property type="protein sequence ID" value="KAF2653101.1"/>
    <property type="molecule type" value="Genomic_DNA"/>
</dbReference>
<reference evidence="2" key="1">
    <citation type="journal article" date="2020" name="Stud. Mycol.">
        <title>101 Dothideomycetes genomes: a test case for predicting lifestyles and emergence of pathogens.</title>
        <authorList>
            <person name="Haridas S."/>
            <person name="Albert R."/>
            <person name="Binder M."/>
            <person name="Bloem J."/>
            <person name="Labutti K."/>
            <person name="Salamov A."/>
            <person name="Andreopoulos B."/>
            <person name="Baker S."/>
            <person name="Barry K."/>
            <person name="Bills G."/>
            <person name="Bluhm B."/>
            <person name="Cannon C."/>
            <person name="Castanera R."/>
            <person name="Culley D."/>
            <person name="Daum C."/>
            <person name="Ezra D."/>
            <person name="Gonzalez J."/>
            <person name="Henrissat B."/>
            <person name="Kuo A."/>
            <person name="Liang C."/>
            <person name="Lipzen A."/>
            <person name="Lutzoni F."/>
            <person name="Magnuson J."/>
            <person name="Mondo S."/>
            <person name="Nolan M."/>
            <person name="Ohm R."/>
            <person name="Pangilinan J."/>
            <person name="Park H.-J."/>
            <person name="Ramirez L."/>
            <person name="Alfaro M."/>
            <person name="Sun H."/>
            <person name="Tritt A."/>
            <person name="Yoshinaga Y."/>
            <person name="Zwiers L.-H."/>
            <person name="Turgeon B."/>
            <person name="Goodwin S."/>
            <person name="Spatafora J."/>
            <person name="Crous P."/>
            <person name="Grigoriev I."/>
        </authorList>
    </citation>
    <scope>NUCLEOTIDE SEQUENCE</scope>
    <source>
        <strain evidence="2">CBS 122681</strain>
    </source>
</reference>
<keyword evidence="3" id="KW-1185">Reference proteome</keyword>
<feature type="compositionally biased region" description="Basic and acidic residues" evidence="1">
    <location>
        <begin position="102"/>
        <end position="116"/>
    </location>
</feature>
<feature type="compositionally biased region" description="Basic and acidic residues" evidence="1">
    <location>
        <begin position="81"/>
        <end position="90"/>
    </location>
</feature>
<feature type="compositionally biased region" description="Polar residues" evidence="1">
    <location>
        <begin position="68"/>
        <end position="77"/>
    </location>
</feature>
<proteinExistence type="predicted"/>